<sequence length="426" mass="50722">MQRHMHNSTIMIQINIMIVLKYMMIHNTMINPRDILMEPIQLMDNRHEKSCLLIRKGDLMTKKTVVVSGINLFQGGTLRVYYNFCDEIIQSGLHKQYHFILFVHKKELFEKYNDYFEILELPKSRKSWFIRMYYEYIYFKKYSKDKDIYLWISIHDSSPRVHAKHQISYFHNPTFSYKAGYRDFKYNKKVFIFSFIYKYVYKWNVKANDFVIVQQDWIARSMSKLLDFDLNKIIVMRADHKIEKSEKKLEKLKPYTFFFPSVSRHFKNFEIICEAVKLLNQKINPSLYQVILTIDGSEDKYAKDILNAYGNLENIDFCGLLPLDEVYDYYQKSSCLIFPSKLETWGLPISEAKEFDLPMIVADLDYAHETVGIYDKVCFFDPDNAAMLANLMNKAIHNEPIFNSASYVNTSPNSCTSWKEVFDKFE</sequence>
<comment type="caution">
    <text evidence="3">The sequence shown here is derived from an EMBL/GenBank/DDBJ whole genome shotgun (WGS) entry which is preliminary data.</text>
</comment>
<dbReference type="GO" id="GO:0016757">
    <property type="term" value="F:glycosyltransferase activity"/>
    <property type="evidence" value="ECO:0007669"/>
    <property type="project" value="InterPro"/>
</dbReference>
<dbReference type="Gene3D" id="3.40.50.2000">
    <property type="entry name" value="Glycogen Phosphorylase B"/>
    <property type="match status" value="2"/>
</dbReference>
<dbReference type="Proteomes" id="UP000195447">
    <property type="component" value="Unassembled WGS sequence"/>
</dbReference>
<evidence type="ECO:0000313" key="4">
    <source>
        <dbReference type="Proteomes" id="UP000195447"/>
    </source>
</evidence>
<proteinExistence type="predicted"/>
<keyword evidence="4" id="KW-1185">Reference proteome</keyword>
<dbReference type="Pfam" id="PF00534">
    <property type="entry name" value="Glycos_transf_1"/>
    <property type="match status" value="1"/>
</dbReference>
<protein>
    <recommendedName>
        <fullName evidence="2">Glycosyl transferase family 1 domain-containing protein</fullName>
    </recommendedName>
</protein>
<dbReference type="PANTHER" id="PTHR46401:SF2">
    <property type="entry name" value="GLYCOSYLTRANSFERASE WBBK-RELATED"/>
    <property type="match status" value="1"/>
</dbReference>
<dbReference type="InterPro" id="IPR001296">
    <property type="entry name" value="Glyco_trans_1"/>
</dbReference>
<dbReference type="AlphaFoldDB" id="A0A1Y4LSW5"/>
<name>A0A1Y4LSW5_9FIRM</name>
<dbReference type="PANTHER" id="PTHR46401">
    <property type="entry name" value="GLYCOSYLTRANSFERASE WBBK-RELATED"/>
    <property type="match status" value="1"/>
</dbReference>
<gene>
    <name evidence="3" type="ORF">B5F14_07640</name>
</gene>
<evidence type="ECO:0000313" key="3">
    <source>
        <dbReference type="EMBL" id="OUP58950.1"/>
    </source>
</evidence>
<accession>A0A1Y4LSW5</accession>
<keyword evidence="1" id="KW-0808">Transferase</keyword>
<evidence type="ECO:0000259" key="2">
    <source>
        <dbReference type="Pfam" id="PF00534"/>
    </source>
</evidence>
<organism evidence="3 4">
    <name type="scientific">Faecalitalea cylindroides</name>
    <dbReference type="NCBI Taxonomy" id="39483"/>
    <lineage>
        <taxon>Bacteria</taxon>
        <taxon>Bacillati</taxon>
        <taxon>Bacillota</taxon>
        <taxon>Erysipelotrichia</taxon>
        <taxon>Erysipelotrichales</taxon>
        <taxon>Erysipelotrichaceae</taxon>
        <taxon>Faecalitalea</taxon>
    </lineage>
</organism>
<feature type="domain" description="Glycosyl transferase family 1" evidence="2">
    <location>
        <begin position="243"/>
        <end position="400"/>
    </location>
</feature>
<evidence type="ECO:0000256" key="1">
    <source>
        <dbReference type="ARBA" id="ARBA00022679"/>
    </source>
</evidence>
<reference evidence="4" key="1">
    <citation type="submission" date="2017-04" db="EMBL/GenBank/DDBJ databases">
        <title>Function of individual gut microbiota members based on whole genome sequencing of pure cultures obtained from chicken caecum.</title>
        <authorList>
            <person name="Medvecky M."/>
            <person name="Cejkova D."/>
            <person name="Polansky O."/>
            <person name="Karasova D."/>
            <person name="Kubasova T."/>
            <person name="Cizek A."/>
            <person name="Rychlik I."/>
        </authorList>
    </citation>
    <scope>NUCLEOTIDE SEQUENCE [LARGE SCALE GENOMIC DNA]</scope>
    <source>
        <strain evidence="4">An178</strain>
    </source>
</reference>
<dbReference type="SUPFAM" id="SSF53756">
    <property type="entry name" value="UDP-Glycosyltransferase/glycogen phosphorylase"/>
    <property type="match status" value="1"/>
</dbReference>
<dbReference type="EMBL" id="NFKM01000015">
    <property type="protein sequence ID" value="OUP58950.1"/>
    <property type="molecule type" value="Genomic_DNA"/>
</dbReference>
<dbReference type="GO" id="GO:0009103">
    <property type="term" value="P:lipopolysaccharide biosynthetic process"/>
    <property type="evidence" value="ECO:0007669"/>
    <property type="project" value="TreeGrafter"/>
</dbReference>